<proteinExistence type="predicted"/>
<sequence length="664" mass="65906">MAPVMSLCRASTRPGQSLLSSRGSRSSQPRSVAAHATPDERCNAAIATLSAASLLVGAAAPALAADLTVAPSPAAVVVGQPSSSKMSPGVAAPSVLFDAADLNADVRDTASGYRDPAIATPQDKVADKLPSTSDLPDLSDPNKLDVGGVTADAGKTFSKGMFGKDSSSALPSNPLAALADLNADVRDAADSYRDPAIATPQDKVADSLSSGSISTPDLGVSDAGDKLSSAADDAATKAKSLFGSGSSSALPANPLAAVADQNADVRDLASGYRDPAGAVQLDAASDALKKAKSQASGSDVGSDIAGAASDAKDKAKGLLKGKGISALPANPLAAVADQNADVRDDATDYRDPFISTPQDAAPDILEAAKSKTSTTNLGDKVGSAADDAKDKAKGLLKGKGISALPANPLAAVADQNADVRDAASGYRDPAGAVQLDAASDALKKAKSQASGSDVGSDIAGAASDAKDKAKGLLKGKGISALPANPLAAVADQNADVRDLATDYRDPAGAVQLDAASDALKKAKSQAGGSDVGSDIAGAASDAKDKAKGLLKGKGISALPANPLAAVADLNRDVRGDSEEYRDPAGAVQQDNAAGAVKSALKGSGPSISTPSLGKANKQVKKAGQKLSKQVGVTNKVQSGKPVYPISGAKLNKPLVQDSVGRSFN</sequence>
<feature type="compositionally biased region" description="Polar residues" evidence="1">
    <location>
        <begin position="626"/>
        <end position="637"/>
    </location>
</feature>
<feature type="region of interest" description="Disordered" evidence="1">
    <location>
        <begin position="192"/>
        <end position="219"/>
    </location>
</feature>
<feature type="region of interest" description="Disordered" evidence="1">
    <location>
        <begin position="112"/>
        <end position="145"/>
    </location>
</feature>
<dbReference type="EMBL" id="FNXT01000767">
    <property type="protein sequence ID" value="SZX66998.1"/>
    <property type="molecule type" value="Genomic_DNA"/>
</dbReference>
<gene>
    <name evidence="2" type="ORF">BQ4739_LOCUS7424</name>
</gene>
<feature type="region of interest" description="Disordered" evidence="1">
    <location>
        <begin position="1"/>
        <end position="37"/>
    </location>
</feature>
<reference evidence="2 3" key="1">
    <citation type="submission" date="2016-10" db="EMBL/GenBank/DDBJ databases">
        <authorList>
            <person name="Cai Z."/>
        </authorList>
    </citation>
    <scope>NUCLEOTIDE SEQUENCE [LARGE SCALE GENOMIC DNA]</scope>
</reference>
<evidence type="ECO:0000256" key="1">
    <source>
        <dbReference type="SAM" id="MobiDB-lite"/>
    </source>
</evidence>
<evidence type="ECO:0000313" key="3">
    <source>
        <dbReference type="Proteomes" id="UP000256970"/>
    </source>
</evidence>
<evidence type="ECO:0000313" key="2">
    <source>
        <dbReference type="EMBL" id="SZX66998.1"/>
    </source>
</evidence>
<name>A0A383VN92_TETOB</name>
<feature type="region of interest" description="Disordered" evidence="1">
    <location>
        <begin position="599"/>
        <end position="664"/>
    </location>
</feature>
<dbReference type="AlphaFoldDB" id="A0A383VN92"/>
<feature type="compositionally biased region" description="Low complexity" evidence="1">
    <location>
        <begin position="13"/>
        <end position="31"/>
    </location>
</feature>
<keyword evidence="3" id="KW-1185">Reference proteome</keyword>
<dbReference type="Proteomes" id="UP000256970">
    <property type="component" value="Unassembled WGS sequence"/>
</dbReference>
<protein>
    <submittedName>
        <fullName evidence="2">Uncharacterized protein</fullName>
    </submittedName>
</protein>
<accession>A0A383VN92</accession>
<organism evidence="2 3">
    <name type="scientific">Tetradesmus obliquus</name>
    <name type="common">Green alga</name>
    <name type="synonym">Acutodesmus obliquus</name>
    <dbReference type="NCBI Taxonomy" id="3088"/>
    <lineage>
        <taxon>Eukaryota</taxon>
        <taxon>Viridiplantae</taxon>
        <taxon>Chlorophyta</taxon>
        <taxon>core chlorophytes</taxon>
        <taxon>Chlorophyceae</taxon>
        <taxon>CS clade</taxon>
        <taxon>Sphaeropleales</taxon>
        <taxon>Scenedesmaceae</taxon>
        <taxon>Tetradesmus</taxon>
    </lineage>
</organism>